<proteinExistence type="inferred from homology"/>
<gene>
    <name evidence="2" type="ORF">SAMN04488557_1103</name>
</gene>
<evidence type="ECO:0000256" key="1">
    <source>
        <dbReference type="ARBA" id="ARBA00044755"/>
    </source>
</evidence>
<evidence type="ECO:0000313" key="2">
    <source>
        <dbReference type="EMBL" id="SFV28826.1"/>
    </source>
</evidence>
<accession>A0A1I7N2P7</accession>
<protein>
    <submittedName>
        <fullName evidence="2">Polymer-forming protein</fullName>
    </submittedName>
</protein>
<keyword evidence="3" id="KW-1185">Reference proteome</keyword>
<dbReference type="STRING" id="51670.SAMN04488557_1103"/>
<dbReference type="Pfam" id="PF04519">
    <property type="entry name" value="Bactofilin"/>
    <property type="match status" value="1"/>
</dbReference>
<dbReference type="InterPro" id="IPR007607">
    <property type="entry name" value="BacA/B"/>
</dbReference>
<name>A0A1I7N2P7_9HYPH</name>
<dbReference type="EMBL" id="FPCH01000001">
    <property type="protein sequence ID" value="SFV28826.1"/>
    <property type="molecule type" value="Genomic_DNA"/>
</dbReference>
<dbReference type="RefSeq" id="WP_092865216.1">
    <property type="nucleotide sequence ID" value="NZ_FPCH01000001.1"/>
</dbReference>
<evidence type="ECO:0000313" key="3">
    <source>
        <dbReference type="Proteomes" id="UP000199423"/>
    </source>
</evidence>
<dbReference type="Proteomes" id="UP000199423">
    <property type="component" value="Unassembled WGS sequence"/>
</dbReference>
<comment type="similarity">
    <text evidence="1">Belongs to the bactofilin family.</text>
</comment>
<organism evidence="2 3">
    <name type="scientific">Hyphomicrobium facile</name>
    <dbReference type="NCBI Taxonomy" id="51670"/>
    <lineage>
        <taxon>Bacteria</taxon>
        <taxon>Pseudomonadati</taxon>
        <taxon>Pseudomonadota</taxon>
        <taxon>Alphaproteobacteria</taxon>
        <taxon>Hyphomicrobiales</taxon>
        <taxon>Hyphomicrobiaceae</taxon>
        <taxon>Hyphomicrobium</taxon>
    </lineage>
</organism>
<dbReference type="PANTHER" id="PTHR35024">
    <property type="entry name" value="HYPOTHETICAL CYTOSOLIC PROTEIN"/>
    <property type="match status" value="1"/>
</dbReference>
<sequence length="117" mass="12574">MIERKPGNIGRTLSIPRTATIEGGVDYPGPVVIDGTVLGDVNCLSLIVTERGVIEGTIKSEEVTVMGEVTGEIFANLLTLKAACSVNADIVHKRLLLENGSFFEGKSRRHTDPLQLL</sequence>
<dbReference type="OrthoDB" id="5738271at2"/>
<reference evidence="3" key="1">
    <citation type="submission" date="2016-10" db="EMBL/GenBank/DDBJ databases">
        <authorList>
            <person name="Varghese N."/>
            <person name="Submissions S."/>
        </authorList>
    </citation>
    <scope>NUCLEOTIDE SEQUENCE [LARGE SCALE GENOMIC DNA]</scope>
    <source>
        <strain evidence="3">DSM 1565</strain>
    </source>
</reference>
<dbReference type="PANTHER" id="PTHR35024:SF4">
    <property type="entry name" value="POLYMER-FORMING CYTOSKELETAL PROTEIN"/>
    <property type="match status" value="1"/>
</dbReference>
<dbReference type="AlphaFoldDB" id="A0A1I7N2P7"/>